<organism evidence="1 2">
    <name type="scientific">Streptomyces katrae</name>
    <dbReference type="NCBI Taxonomy" id="68223"/>
    <lineage>
        <taxon>Bacteria</taxon>
        <taxon>Bacillati</taxon>
        <taxon>Actinomycetota</taxon>
        <taxon>Actinomycetes</taxon>
        <taxon>Kitasatosporales</taxon>
        <taxon>Streptomycetaceae</taxon>
        <taxon>Streptomyces</taxon>
    </lineage>
</organism>
<gene>
    <name evidence="1" type="ORF">QEZ40_005069</name>
</gene>
<dbReference type="Proteomes" id="UP001223390">
    <property type="component" value="Unassembled WGS sequence"/>
</dbReference>
<accession>A0ABT7H172</accession>
<evidence type="ECO:0000313" key="1">
    <source>
        <dbReference type="EMBL" id="MDK9499640.1"/>
    </source>
</evidence>
<dbReference type="EMBL" id="JASITI010000047">
    <property type="protein sequence ID" value="MDK9499640.1"/>
    <property type="molecule type" value="Genomic_DNA"/>
</dbReference>
<name>A0ABT7H172_9ACTN</name>
<sequence length="133" mass="14785">MSSTITPGNPVIRELVLLGDSAPGRRGGRTIVAQSHCEIDLASDEALERCVQALRASDERLAEQSDGPYDWQRTWVERNGQGGGKVVFDVAWYEEEFFRQKKDTFLAPGHLAMYANIGAEDGAVQVTHWHKVD</sequence>
<reference evidence="1 2" key="1">
    <citation type="submission" date="2023-05" db="EMBL/GenBank/DDBJ databases">
        <title>Sequencing and Assembly of Streptomyces sp. NP73.</title>
        <authorList>
            <person name="Konwar A.N."/>
            <person name="Saikia K."/>
            <person name="Thakur D."/>
        </authorList>
    </citation>
    <scope>NUCLEOTIDE SEQUENCE [LARGE SCALE GENOMIC DNA]</scope>
    <source>
        <strain evidence="1 2">NP73</strain>
    </source>
</reference>
<comment type="caution">
    <text evidence="1">The sequence shown here is derived from an EMBL/GenBank/DDBJ whole genome shotgun (WGS) entry which is preliminary data.</text>
</comment>
<proteinExistence type="predicted"/>
<dbReference type="RefSeq" id="WP_285345478.1">
    <property type="nucleotide sequence ID" value="NZ_JASITI010000047.1"/>
</dbReference>
<protein>
    <submittedName>
        <fullName evidence="1">Uncharacterized protein</fullName>
    </submittedName>
</protein>
<evidence type="ECO:0000313" key="2">
    <source>
        <dbReference type="Proteomes" id="UP001223390"/>
    </source>
</evidence>
<keyword evidence="2" id="KW-1185">Reference proteome</keyword>